<comment type="caution">
    <text evidence="4">The sequence shown here is derived from an EMBL/GenBank/DDBJ whole genome shotgun (WGS) entry which is preliminary data.</text>
</comment>
<dbReference type="GO" id="GO:0046872">
    <property type="term" value="F:metal ion binding"/>
    <property type="evidence" value="ECO:0007669"/>
    <property type="project" value="InterPro"/>
</dbReference>
<dbReference type="Proteomes" id="UP001161389">
    <property type="component" value="Unassembled WGS sequence"/>
</dbReference>
<dbReference type="GO" id="GO:0005737">
    <property type="term" value="C:cytoplasm"/>
    <property type="evidence" value="ECO:0007669"/>
    <property type="project" value="TreeGrafter"/>
</dbReference>
<keyword evidence="1" id="KW-0464">Manganese</keyword>
<keyword evidence="4" id="KW-0436">Ligase</keyword>
<evidence type="ECO:0000313" key="4">
    <source>
        <dbReference type="EMBL" id="GLQ33187.1"/>
    </source>
</evidence>
<dbReference type="GO" id="GO:0018169">
    <property type="term" value="F:ribosomal S6-glutamic acid ligase activity"/>
    <property type="evidence" value="ECO:0007669"/>
    <property type="project" value="TreeGrafter"/>
</dbReference>
<sequence length="313" mass="34770">MLANPFALRRMGILGMNQRNVDYIARYNDRRFYPLVDDKLKTKTAALKAGISVPHLIGVISHQFEIKSALGKFLKLEKFVIKPAQGSGGKGILVIVGREGDHFLKPSGDSISLMDIQRHISNTLSGLYSLGGRNDVAMVEDLVNFDPRFNDYSYQGVPDIRVIIFKGFPIMAMMRCSTKDSDGKANLHQGAVGVGLNISTGKSLFAVQNGYLVDVHPDTEKPFDELDIPQWDVILKLSAACYEMTHLGYLGADIVLDKDLGPLILEVNARPGLAIQIANQIGLAHRLQTVERLEHTELSVDERVQWSINQWKD</sequence>
<dbReference type="SUPFAM" id="SSF56059">
    <property type="entry name" value="Glutathione synthetase ATP-binding domain-like"/>
    <property type="match status" value="1"/>
</dbReference>
<evidence type="ECO:0000313" key="5">
    <source>
        <dbReference type="Proteomes" id="UP001161389"/>
    </source>
</evidence>
<accession>A0AA37SBM9</accession>
<dbReference type="GO" id="GO:0005524">
    <property type="term" value="F:ATP binding"/>
    <property type="evidence" value="ECO:0007669"/>
    <property type="project" value="UniProtKB-UniRule"/>
</dbReference>
<feature type="domain" description="ATP-grasp" evidence="3">
    <location>
        <begin position="43"/>
        <end position="294"/>
    </location>
</feature>
<evidence type="ECO:0000256" key="1">
    <source>
        <dbReference type="ARBA" id="ARBA00023211"/>
    </source>
</evidence>
<evidence type="ECO:0000259" key="3">
    <source>
        <dbReference type="PROSITE" id="PS50975"/>
    </source>
</evidence>
<dbReference type="Gene3D" id="3.30.470.20">
    <property type="entry name" value="ATP-grasp fold, B domain"/>
    <property type="match status" value="1"/>
</dbReference>
<protein>
    <submittedName>
        <fullName evidence="4">Alpha-L-glutamate ligase-like protein</fullName>
    </submittedName>
</protein>
<keyword evidence="2" id="KW-0067">ATP-binding</keyword>
<keyword evidence="5" id="KW-1185">Reference proteome</keyword>
<dbReference type="EMBL" id="BSNM01000025">
    <property type="protein sequence ID" value="GLQ33187.1"/>
    <property type="molecule type" value="Genomic_DNA"/>
</dbReference>
<gene>
    <name evidence="4" type="ORF">GCM10007876_36670</name>
</gene>
<dbReference type="PANTHER" id="PTHR21621:SF0">
    <property type="entry name" value="BETA-CITRYLGLUTAMATE SYNTHASE B-RELATED"/>
    <property type="match status" value="1"/>
</dbReference>
<proteinExistence type="predicted"/>
<dbReference type="NCBIfam" id="TIGR02291">
    <property type="entry name" value="rimK_rel_E_lig"/>
    <property type="match status" value="1"/>
</dbReference>
<dbReference type="GO" id="GO:0009432">
    <property type="term" value="P:SOS response"/>
    <property type="evidence" value="ECO:0007669"/>
    <property type="project" value="TreeGrafter"/>
</dbReference>
<evidence type="ECO:0000256" key="2">
    <source>
        <dbReference type="PROSITE-ProRule" id="PRU00409"/>
    </source>
</evidence>
<keyword evidence="2" id="KW-0547">Nucleotide-binding</keyword>
<dbReference type="AlphaFoldDB" id="A0AA37SBM9"/>
<dbReference type="PANTHER" id="PTHR21621">
    <property type="entry name" value="RIBOSOMAL PROTEIN S6 MODIFICATION PROTEIN"/>
    <property type="match status" value="1"/>
</dbReference>
<organism evidence="4 5">
    <name type="scientific">Litoribrevibacter albus</name>
    <dbReference type="NCBI Taxonomy" id="1473156"/>
    <lineage>
        <taxon>Bacteria</taxon>
        <taxon>Pseudomonadati</taxon>
        <taxon>Pseudomonadota</taxon>
        <taxon>Gammaproteobacteria</taxon>
        <taxon>Oceanospirillales</taxon>
        <taxon>Oceanospirillaceae</taxon>
        <taxon>Litoribrevibacter</taxon>
    </lineage>
</organism>
<dbReference type="Pfam" id="PF14397">
    <property type="entry name" value="ATPgrasp_ST"/>
    <property type="match status" value="1"/>
</dbReference>
<dbReference type="InterPro" id="IPR039523">
    <property type="entry name" value="RimK-rel_E_lig_ATP-grasp"/>
</dbReference>
<reference evidence="4" key="2">
    <citation type="submission" date="2023-01" db="EMBL/GenBank/DDBJ databases">
        <title>Draft genome sequence of Litoribrevibacter albus strain NBRC 110071.</title>
        <authorList>
            <person name="Sun Q."/>
            <person name="Mori K."/>
        </authorList>
    </citation>
    <scope>NUCLEOTIDE SEQUENCE</scope>
    <source>
        <strain evidence="4">NBRC 110071</strain>
    </source>
</reference>
<reference evidence="4" key="1">
    <citation type="journal article" date="2014" name="Int. J. Syst. Evol. Microbiol.">
        <title>Complete genome sequence of Corynebacterium casei LMG S-19264T (=DSM 44701T), isolated from a smear-ripened cheese.</title>
        <authorList>
            <consortium name="US DOE Joint Genome Institute (JGI-PGF)"/>
            <person name="Walter F."/>
            <person name="Albersmeier A."/>
            <person name="Kalinowski J."/>
            <person name="Ruckert C."/>
        </authorList>
    </citation>
    <scope>NUCLEOTIDE SEQUENCE</scope>
    <source>
        <strain evidence="4">NBRC 110071</strain>
    </source>
</reference>
<dbReference type="InterPro" id="IPR011761">
    <property type="entry name" value="ATP-grasp"/>
</dbReference>
<dbReference type="PROSITE" id="PS50975">
    <property type="entry name" value="ATP_GRASP"/>
    <property type="match status" value="1"/>
</dbReference>
<name>A0AA37SBM9_9GAMM</name>
<dbReference type="InterPro" id="IPR011758">
    <property type="entry name" value="RimK-rel_E_lig"/>
</dbReference>
<dbReference type="RefSeq" id="WP_284383497.1">
    <property type="nucleotide sequence ID" value="NZ_BSNM01000025.1"/>
</dbReference>